<dbReference type="AlphaFoldDB" id="A0A091CUG6"/>
<proteinExistence type="inferred from homology"/>
<reference evidence="4 5" key="1">
    <citation type="submission" date="2013-11" db="EMBL/GenBank/DDBJ databases">
        <title>The Damaraland mole rat (Fukomys damarensis) genome and evolution of African mole rats.</title>
        <authorList>
            <person name="Gladyshev V.N."/>
            <person name="Fang X."/>
        </authorList>
    </citation>
    <scope>NUCLEOTIDE SEQUENCE [LARGE SCALE GENOMIC DNA]</scope>
    <source>
        <tissue evidence="4">Liver</tissue>
    </source>
</reference>
<comment type="subcellular location">
    <subcellularLocation>
        <location evidence="1">Nucleus</location>
    </subcellularLocation>
</comment>
<organism evidence="4 5">
    <name type="scientific">Fukomys damarensis</name>
    <name type="common">Damaraland mole rat</name>
    <name type="synonym">Cryptomys damarensis</name>
    <dbReference type="NCBI Taxonomy" id="885580"/>
    <lineage>
        <taxon>Eukaryota</taxon>
        <taxon>Metazoa</taxon>
        <taxon>Chordata</taxon>
        <taxon>Craniata</taxon>
        <taxon>Vertebrata</taxon>
        <taxon>Euteleostomi</taxon>
        <taxon>Mammalia</taxon>
        <taxon>Eutheria</taxon>
        <taxon>Euarchontoglires</taxon>
        <taxon>Glires</taxon>
        <taxon>Rodentia</taxon>
        <taxon>Hystricomorpha</taxon>
        <taxon>Bathyergidae</taxon>
        <taxon>Fukomys</taxon>
    </lineage>
</organism>
<keyword evidence="3" id="KW-0539">Nucleus</keyword>
<dbReference type="Proteomes" id="UP000028990">
    <property type="component" value="Unassembled WGS sequence"/>
</dbReference>
<dbReference type="InterPro" id="IPR026060">
    <property type="entry name" value="AMY1"/>
</dbReference>
<evidence type="ECO:0000256" key="1">
    <source>
        <dbReference type="ARBA" id="ARBA00004123"/>
    </source>
</evidence>
<dbReference type="PRINTS" id="PR02028">
    <property type="entry name" value="CMYCBINDINGP"/>
</dbReference>
<sequence>MAHYKAPGLKRKCEQFRRYLLAEVGLLDRLTKVLVTLYEEPEKPNSALDFLKHRLGAAIPENPENELLRLELAGMKEKYEATVEANKTN</sequence>
<dbReference type="PANTHER" id="PTHR13168">
    <property type="entry name" value="ASSOCIATE OF C-MYC AMY-1"/>
    <property type="match status" value="1"/>
</dbReference>
<dbReference type="STRING" id="885580.ENSFDAP00000002162"/>
<dbReference type="GO" id="GO:0003713">
    <property type="term" value="F:transcription coactivator activity"/>
    <property type="evidence" value="ECO:0007669"/>
    <property type="project" value="InterPro"/>
</dbReference>
<accession>A0A091CUG6</accession>
<keyword evidence="5" id="KW-1185">Reference proteome</keyword>
<dbReference type="PANTHER" id="PTHR13168:SF0">
    <property type="entry name" value="C-MYC-BINDING PROTEIN"/>
    <property type="match status" value="1"/>
</dbReference>
<comment type="similarity">
    <text evidence="2">Belongs to the AMY1 family.</text>
</comment>
<evidence type="ECO:0000256" key="3">
    <source>
        <dbReference type="ARBA" id="ARBA00023242"/>
    </source>
</evidence>
<gene>
    <name evidence="4" type="ORF">H920_16957</name>
</gene>
<dbReference type="EMBL" id="KN124321">
    <property type="protein sequence ID" value="KFO21653.1"/>
    <property type="molecule type" value="Genomic_DNA"/>
</dbReference>
<dbReference type="Gene3D" id="6.10.250.1060">
    <property type="match status" value="1"/>
</dbReference>
<evidence type="ECO:0000313" key="4">
    <source>
        <dbReference type="EMBL" id="KFO21653.1"/>
    </source>
</evidence>
<evidence type="ECO:0000256" key="2">
    <source>
        <dbReference type="ARBA" id="ARBA00009389"/>
    </source>
</evidence>
<evidence type="ECO:0000313" key="5">
    <source>
        <dbReference type="Proteomes" id="UP000028990"/>
    </source>
</evidence>
<name>A0A091CUG6_FUKDA</name>
<dbReference type="GO" id="GO:0005634">
    <property type="term" value="C:nucleus"/>
    <property type="evidence" value="ECO:0007669"/>
    <property type="project" value="UniProtKB-SubCell"/>
</dbReference>
<dbReference type="OrthoDB" id="524165at2759"/>
<protein>
    <submittedName>
        <fullName evidence="4">c-Myc-binding protein</fullName>
    </submittedName>
</protein>